<dbReference type="STRING" id="931089.CDES_00690"/>
<dbReference type="KEGG" id="cdx:CDES_00690"/>
<dbReference type="PIRSF" id="PIRSF037226">
    <property type="entry name" value="Amidohydrolase_ACY1L2_prd"/>
    <property type="match status" value="1"/>
</dbReference>
<dbReference type="AlphaFoldDB" id="A0A0M5ITR8"/>
<dbReference type="Pfam" id="PF01546">
    <property type="entry name" value="Peptidase_M20"/>
    <property type="match status" value="1"/>
</dbReference>
<dbReference type="GO" id="GO:0071713">
    <property type="term" value="F:para-aminobenzoyl-glutamate hydrolase activity"/>
    <property type="evidence" value="ECO:0007669"/>
    <property type="project" value="TreeGrafter"/>
</dbReference>
<dbReference type="Pfam" id="PF07687">
    <property type="entry name" value="M20_dimer"/>
    <property type="match status" value="1"/>
</dbReference>
<name>A0A0M5ITR8_9CORY</name>
<protein>
    <recommendedName>
        <fullName evidence="1">Peptidase M20 domain-containing protein 2</fullName>
    </recommendedName>
</protein>
<dbReference type="Gene3D" id="3.40.630.10">
    <property type="entry name" value="Zn peptidases"/>
    <property type="match status" value="1"/>
</dbReference>
<dbReference type="SUPFAM" id="SSF55031">
    <property type="entry name" value="Bacterial exopeptidase dimerisation domain"/>
    <property type="match status" value="1"/>
</dbReference>
<dbReference type="InterPro" id="IPR011650">
    <property type="entry name" value="Peptidase_M20_dimer"/>
</dbReference>
<dbReference type="NCBIfam" id="TIGR01891">
    <property type="entry name" value="amidohydrolases"/>
    <property type="match status" value="1"/>
</dbReference>
<dbReference type="CDD" id="cd05672">
    <property type="entry name" value="M20_ACY1L2-like"/>
    <property type="match status" value="1"/>
</dbReference>
<organism evidence="3 4">
    <name type="scientific">Corynebacterium deserti GIMN1.010</name>
    <dbReference type="NCBI Taxonomy" id="931089"/>
    <lineage>
        <taxon>Bacteria</taxon>
        <taxon>Bacillati</taxon>
        <taxon>Actinomycetota</taxon>
        <taxon>Actinomycetes</taxon>
        <taxon>Mycobacteriales</taxon>
        <taxon>Corynebacteriaceae</taxon>
        <taxon>Corynebacterium</taxon>
    </lineage>
</organism>
<reference evidence="3 4" key="1">
    <citation type="submission" date="2014-08" db="EMBL/GenBank/DDBJ databases">
        <title>Complete genome sequence of Corynebacterium deserti GIMN1.010 (=DSM 45689), isolated from desert sand in western China.</title>
        <authorList>
            <person name="Ruckert C."/>
            <person name="Albersmeier A."/>
            <person name="Kalinowski J."/>
        </authorList>
    </citation>
    <scope>NUCLEOTIDE SEQUENCE [LARGE SCALE GENOMIC DNA]</scope>
    <source>
        <strain evidence="3 4">GIMN1.010</strain>
    </source>
</reference>
<dbReference type="PATRIC" id="fig|931089.4.peg.143"/>
<proteinExistence type="inferred from homology"/>
<dbReference type="Gene3D" id="3.30.70.360">
    <property type="match status" value="1"/>
</dbReference>
<dbReference type="FunFam" id="3.30.70.360:FF:000004">
    <property type="entry name" value="Peptidase M20 domain-containing protein 2"/>
    <property type="match status" value="1"/>
</dbReference>
<dbReference type="OrthoDB" id="9781032at2"/>
<keyword evidence="4" id="KW-1185">Reference proteome</keyword>
<dbReference type="PANTHER" id="PTHR30575">
    <property type="entry name" value="PEPTIDASE M20"/>
    <property type="match status" value="1"/>
</dbReference>
<evidence type="ECO:0000313" key="4">
    <source>
        <dbReference type="Proteomes" id="UP000068067"/>
    </source>
</evidence>
<dbReference type="PANTHER" id="PTHR30575:SF3">
    <property type="entry name" value="PEPTIDASE M20 DIMERISATION DOMAIN-CONTAINING PROTEIN"/>
    <property type="match status" value="1"/>
</dbReference>
<dbReference type="GO" id="GO:0005737">
    <property type="term" value="C:cytoplasm"/>
    <property type="evidence" value="ECO:0007669"/>
    <property type="project" value="TreeGrafter"/>
</dbReference>
<dbReference type="InterPro" id="IPR036264">
    <property type="entry name" value="Bact_exopeptidase_dim_dom"/>
</dbReference>
<dbReference type="EMBL" id="CP009220">
    <property type="protein sequence ID" value="ALC04618.1"/>
    <property type="molecule type" value="Genomic_DNA"/>
</dbReference>
<evidence type="ECO:0000313" key="3">
    <source>
        <dbReference type="EMBL" id="ALC04618.1"/>
    </source>
</evidence>
<dbReference type="InterPro" id="IPR017439">
    <property type="entry name" value="Amidohydrolase"/>
</dbReference>
<evidence type="ECO:0000256" key="1">
    <source>
        <dbReference type="PIRNR" id="PIRNR037226"/>
    </source>
</evidence>
<feature type="domain" description="Peptidase M20 dimerisation" evidence="2">
    <location>
        <begin position="225"/>
        <end position="318"/>
    </location>
</feature>
<dbReference type="InterPro" id="IPR052030">
    <property type="entry name" value="Peptidase_M20/M20A_hydrolases"/>
</dbReference>
<dbReference type="SUPFAM" id="SSF53187">
    <property type="entry name" value="Zn-dependent exopeptidases"/>
    <property type="match status" value="1"/>
</dbReference>
<dbReference type="GO" id="GO:0016805">
    <property type="term" value="F:dipeptidase activity"/>
    <property type="evidence" value="ECO:0007669"/>
    <property type="project" value="InterPro"/>
</dbReference>
<dbReference type="Proteomes" id="UP000068067">
    <property type="component" value="Chromosome"/>
</dbReference>
<dbReference type="InterPro" id="IPR002933">
    <property type="entry name" value="Peptidase_M20"/>
</dbReference>
<comment type="similarity">
    <text evidence="1">Belongs to the peptidase M20A family.</text>
</comment>
<dbReference type="GO" id="GO:0046657">
    <property type="term" value="P:folic acid catabolic process"/>
    <property type="evidence" value="ECO:0007669"/>
    <property type="project" value="TreeGrafter"/>
</dbReference>
<gene>
    <name evidence="3" type="ORF">CDES_00690</name>
</gene>
<dbReference type="InterPro" id="IPR017144">
    <property type="entry name" value="Xaa-Arg_dipeptidase"/>
</dbReference>
<sequence>MNMDKPQQPSTVYLDYMEEGIAARKDEAEARLAQGGGDSPDYPGQQVIWRQIQESGEALRDELRTLAFDLHDYPEEAFEEVHAARSIATLLESHGFTVTTGAYGVETALETSFETPLFDAARHPTIAILAEYDALPEIGHACGHNIIAAAGVGAFLAATTMIKTAAVKGIDHHDFQGRLVLLGTPAEEGHSGKEYLIKAGAFDGINASIMMHPFGFDLAEHIWVGRRTMTATFHGISAHASSQPFMGKNALDAASLAYQGFGVLRQQMPPSDRLHAIITEGGNRPSVIPDTATMSLYVRSLLPEALMDLSKRVDDVLDGAALMAGVGVEKHWDVHPASLPVRNNHKMARRWAKTQALRGRTALAEGILPDTLAASTDFGNVSHLVPGIHPMVKISPENVALHTKEFAAYARTEEAVDAAVDAAIGLAQVAVDALADPALLIDAHSEFEQSGGVLRVSEYLQ</sequence>
<evidence type="ECO:0000259" key="2">
    <source>
        <dbReference type="Pfam" id="PF07687"/>
    </source>
</evidence>
<accession>A0A0M5ITR8</accession>